<dbReference type="PANTHER" id="PTHR43649:SF31">
    <property type="entry name" value="SN-GLYCEROL-3-PHOSPHATE-BINDING PERIPLASMIC PROTEIN UGPB"/>
    <property type="match status" value="1"/>
</dbReference>
<dbReference type="PROSITE" id="PS51257">
    <property type="entry name" value="PROKAR_LIPOPROTEIN"/>
    <property type="match status" value="1"/>
</dbReference>
<feature type="chain" id="PRO_5001598532" evidence="5">
    <location>
        <begin position="19"/>
        <end position="476"/>
    </location>
</feature>
<dbReference type="Gene3D" id="3.40.190.10">
    <property type="entry name" value="Periplasmic binding protein-like II"/>
    <property type="match status" value="1"/>
</dbReference>
<dbReference type="InterPro" id="IPR006059">
    <property type="entry name" value="SBP"/>
</dbReference>
<dbReference type="SUPFAM" id="SSF53850">
    <property type="entry name" value="Periplasmic binding protein-like II"/>
    <property type="match status" value="1"/>
</dbReference>
<accession>A0A061ACG1</accession>
<dbReference type="HOGENOM" id="CLU_031285_3_1_14"/>
<dbReference type="STRING" id="35623.Aocu_14600"/>
<dbReference type="GO" id="GO:0030313">
    <property type="term" value="C:cell envelope"/>
    <property type="evidence" value="ECO:0007669"/>
    <property type="project" value="UniProtKB-SubCell"/>
</dbReference>
<dbReference type="RefSeq" id="WP_045749937.1">
    <property type="nucleotide sequence ID" value="NZ_FUZK01000004.1"/>
</dbReference>
<comment type="similarity">
    <text evidence="2">Belongs to the bacterial solute-binding protein 1 family.</text>
</comment>
<protein>
    <submittedName>
        <fullName evidence="6">Uncharacterized protein</fullName>
    </submittedName>
</protein>
<keyword evidence="3" id="KW-0813">Transport</keyword>
<evidence type="ECO:0000256" key="2">
    <source>
        <dbReference type="ARBA" id="ARBA00008520"/>
    </source>
</evidence>
<keyword evidence="7" id="KW-1185">Reference proteome</keyword>
<comment type="subcellular location">
    <subcellularLocation>
        <location evidence="1">Cell envelope</location>
    </subcellularLocation>
</comment>
<dbReference type="PANTHER" id="PTHR43649">
    <property type="entry name" value="ARABINOSE-BINDING PROTEIN-RELATED"/>
    <property type="match status" value="1"/>
</dbReference>
<evidence type="ECO:0000313" key="6">
    <source>
        <dbReference type="EMBL" id="CDR31533.1"/>
    </source>
</evidence>
<keyword evidence="4 5" id="KW-0732">Signal</keyword>
<dbReference type="Pfam" id="PF13416">
    <property type="entry name" value="SBP_bac_8"/>
    <property type="match status" value="1"/>
</dbReference>
<dbReference type="OrthoDB" id="383712at2"/>
<evidence type="ECO:0000313" key="7">
    <source>
        <dbReference type="Proteomes" id="UP000032434"/>
    </source>
</evidence>
<evidence type="ECO:0000256" key="3">
    <source>
        <dbReference type="ARBA" id="ARBA00022448"/>
    </source>
</evidence>
<dbReference type="InParanoid" id="A0A061ACG1"/>
<feature type="signal peptide" evidence="5">
    <location>
        <begin position="1"/>
        <end position="18"/>
    </location>
</feature>
<name>A0A061ACG1_9MOLU</name>
<dbReference type="EMBL" id="LK028559">
    <property type="protein sequence ID" value="CDR31533.1"/>
    <property type="molecule type" value="Genomic_DNA"/>
</dbReference>
<organism evidence="6 7">
    <name type="scientific">Acholeplasma oculi</name>
    <dbReference type="NCBI Taxonomy" id="35623"/>
    <lineage>
        <taxon>Bacteria</taxon>
        <taxon>Bacillati</taxon>
        <taxon>Mycoplasmatota</taxon>
        <taxon>Mollicutes</taxon>
        <taxon>Acholeplasmatales</taxon>
        <taxon>Acholeplasmataceae</taxon>
        <taxon>Acholeplasma</taxon>
    </lineage>
</organism>
<evidence type="ECO:0000256" key="5">
    <source>
        <dbReference type="SAM" id="SignalP"/>
    </source>
</evidence>
<dbReference type="AlphaFoldDB" id="A0A061ACG1"/>
<dbReference type="KEGG" id="aoc:Aocu_14600"/>
<reference evidence="7" key="1">
    <citation type="submission" date="2014-05" db="EMBL/GenBank/DDBJ databases">
        <authorList>
            <person name="Kube M."/>
        </authorList>
    </citation>
    <scope>NUCLEOTIDE SEQUENCE [LARGE SCALE GENOMIC DNA]</scope>
</reference>
<dbReference type="InterPro" id="IPR050490">
    <property type="entry name" value="Bact_solute-bd_prot1"/>
</dbReference>
<proteinExistence type="inferred from homology"/>
<evidence type="ECO:0000256" key="1">
    <source>
        <dbReference type="ARBA" id="ARBA00004196"/>
    </source>
</evidence>
<sequence>MKKIFISLFMLTFIFTLAACSDGTRGQTGGGKLVEWYELAADAQFDTETPVTIEFWHRMGGANQAIVQQWIQEFKLIYPNITVNESKAADDYVALSNKIALSIPAGTTPDISESYPDHIARYATANTPLALNNFISHPTLGFSQAELDDFLPSLWAEGASYDTEGTILSLPFTKSSEGFFYNKTYFETHGYDVPETWDEVFAIAADIKLREPDAIPFGYDSEDNLFITGSKQWNAPYTGYNAETGRGEVQFNNADSKTMVKYFKDKVDKGLMLTRELNGQAYTSDIFKTGERLYMYVGSTGGTRYAYNQEAFDKGVRVGVAPLPSKNAGERAQIQQGPNINLYRKDSEQRMIAAWLFAKYMISPEKTAEFAIPSGYAPIRYSAYETTIWNNYVSGISANPTNMQQAQDKLVKEAIDMFRNNGEIFFTSAVFGQSSKSRTEVGALIVKIFAFDAANEAALDAFIDSEYQKSYNFITN</sequence>
<gene>
    <name evidence="6" type="ORF">Aocu_14600</name>
</gene>
<evidence type="ECO:0000256" key="4">
    <source>
        <dbReference type="ARBA" id="ARBA00022729"/>
    </source>
</evidence>
<dbReference type="PATRIC" id="fig|35623.3.peg.1461"/>
<dbReference type="Proteomes" id="UP000032434">
    <property type="component" value="Chromosome 1"/>
</dbReference>